<gene>
    <name evidence="2" type="ORF">GCM10010334_59120</name>
</gene>
<dbReference type="EMBL" id="BMVC01000013">
    <property type="protein sequence ID" value="GHD07018.1"/>
    <property type="molecule type" value="Genomic_DNA"/>
</dbReference>
<reference evidence="2" key="1">
    <citation type="journal article" date="2014" name="Int. J. Syst. Evol. Microbiol.">
        <title>Complete genome sequence of Corynebacterium casei LMG S-19264T (=DSM 44701T), isolated from a smear-ripened cheese.</title>
        <authorList>
            <consortium name="US DOE Joint Genome Institute (JGI-PGF)"/>
            <person name="Walter F."/>
            <person name="Albersmeier A."/>
            <person name="Kalinowski J."/>
            <person name="Ruckert C."/>
        </authorList>
    </citation>
    <scope>NUCLEOTIDE SEQUENCE</scope>
    <source>
        <strain evidence="2">JCM 4637</strain>
    </source>
</reference>
<proteinExistence type="predicted"/>
<accession>A0A918X3J9</accession>
<evidence type="ECO:0000256" key="1">
    <source>
        <dbReference type="SAM" id="MobiDB-lite"/>
    </source>
</evidence>
<dbReference type="AlphaFoldDB" id="A0A918X3J9"/>
<sequence>MNPFVKGPRAGVTVAAFGGRAPAPPLHLNPRGNGDRSRAGEWVVARAVPRAPDGAPLNSLKET</sequence>
<evidence type="ECO:0000313" key="3">
    <source>
        <dbReference type="Proteomes" id="UP000638353"/>
    </source>
</evidence>
<comment type="caution">
    <text evidence="2">The sequence shown here is derived from an EMBL/GenBank/DDBJ whole genome shotgun (WGS) entry which is preliminary data.</text>
</comment>
<feature type="region of interest" description="Disordered" evidence="1">
    <location>
        <begin position="19"/>
        <end position="38"/>
    </location>
</feature>
<reference evidence="2" key="2">
    <citation type="submission" date="2020-09" db="EMBL/GenBank/DDBJ databases">
        <authorList>
            <person name="Sun Q."/>
            <person name="Ohkuma M."/>
        </authorList>
    </citation>
    <scope>NUCLEOTIDE SEQUENCE</scope>
    <source>
        <strain evidence="2">JCM 4637</strain>
    </source>
</reference>
<name>A0A918X3J9_9ACTN</name>
<evidence type="ECO:0000313" key="2">
    <source>
        <dbReference type="EMBL" id="GHD07018.1"/>
    </source>
</evidence>
<protein>
    <submittedName>
        <fullName evidence="2">Uncharacterized protein</fullName>
    </submittedName>
</protein>
<organism evidence="2 3">
    <name type="scientific">Streptomyces finlayi</name>
    <dbReference type="NCBI Taxonomy" id="67296"/>
    <lineage>
        <taxon>Bacteria</taxon>
        <taxon>Bacillati</taxon>
        <taxon>Actinomycetota</taxon>
        <taxon>Actinomycetes</taxon>
        <taxon>Kitasatosporales</taxon>
        <taxon>Streptomycetaceae</taxon>
        <taxon>Streptomyces</taxon>
    </lineage>
</organism>
<dbReference type="Proteomes" id="UP000638353">
    <property type="component" value="Unassembled WGS sequence"/>
</dbReference>